<evidence type="ECO:0000259" key="4">
    <source>
        <dbReference type="PROSITE" id="PS51898"/>
    </source>
</evidence>
<dbReference type="GO" id="GO:0006310">
    <property type="term" value="P:DNA recombination"/>
    <property type="evidence" value="ECO:0007669"/>
    <property type="project" value="UniProtKB-KW"/>
</dbReference>
<dbReference type="InterPro" id="IPR013762">
    <property type="entry name" value="Integrase-like_cat_sf"/>
</dbReference>
<evidence type="ECO:0000313" key="8">
    <source>
        <dbReference type="Proteomes" id="UP000095003"/>
    </source>
</evidence>
<proteinExistence type="inferred from homology"/>
<dbReference type="Proteomes" id="UP000095003">
    <property type="component" value="Unassembled WGS sequence"/>
</dbReference>
<feature type="domain" description="Tyr recombinase" evidence="4">
    <location>
        <begin position="378"/>
        <end position="559"/>
    </location>
</feature>
<evidence type="ECO:0000313" key="6">
    <source>
        <dbReference type="EMBL" id="ODR49560.1"/>
    </source>
</evidence>
<evidence type="ECO:0000256" key="1">
    <source>
        <dbReference type="ARBA" id="ARBA00008857"/>
    </source>
</evidence>
<dbReference type="InterPro" id="IPR010998">
    <property type="entry name" value="Integrase_recombinase_N"/>
</dbReference>
<comment type="caution">
    <text evidence="5">The sequence shown here is derived from an EMBL/GenBank/DDBJ whole genome shotgun (WGS) entry which is preliminary data.</text>
</comment>
<dbReference type="SUPFAM" id="SSF56349">
    <property type="entry name" value="DNA breaking-rejoining enzymes"/>
    <property type="match status" value="1"/>
</dbReference>
<keyword evidence="3" id="KW-0233">DNA recombination</keyword>
<reference evidence="5 8" key="1">
    <citation type="submission" date="2016-07" db="EMBL/GenBank/DDBJ databases">
        <title>Characterization of isolates of Eisenbergiella tayi derived from blood cultures, using whole genome sequencing.</title>
        <authorList>
            <person name="Burdz T."/>
            <person name="Wiebe D."/>
            <person name="Huynh C."/>
            <person name="Bernard K."/>
        </authorList>
    </citation>
    <scope>NUCLEOTIDE SEQUENCE [LARGE SCALE GENOMIC DNA]</scope>
    <source>
        <strain evidence="5 8">NML 120489</strain>
    </source>
</reference>
<name>A0A1E3AR83_9FIRM</name>
<gene>
    <name evidence="5" type="primary">xerC_3</name>
    <name evidence="5" type="ORF">BEH84_03420</name>
    <name evidence="6" type="ORF">BEI59_16555</name>
</gene>
<organism evidence="5 8">
    <name type="scientific">Eisenbergiella tayi</name>
    <dbReference type="NCBI Taxonomy" id="1432052"/>
    <lineage>
        <taxon>Bacteria</taxon>
        <taxon>Bacillati</taxon>
        <taxon>Bacillota</taxon>
        <taxon>Clostridia</taxon>
        <taxon>Lachnospirales</taxon>
        <taxon>Lachnospiraceae</taxon>
        <taxon>Eisenbergiella</taxon>
    </lineage>
</organism>
<dbReference type="EMBL" id="MEHA01000012">
    <property type="protein sequence ID" value="ODR49560.1"/>
    <property type="molecule type" value="Genomic_DNA"/>
</dbReference>
<sequence length="580" mass="69029">MLAKVLQLTEPQVNKEELIAQLEEELRACEVVTVSYRNKLKAFMIENEIWHISELNYHWRVEYEKYLQSRVNKTSCGLYIKTIDQVKLHSIKKQLQITVSGKSVRPEYADTILYMPYHPDISIAESFYKEANKKLLVWDFTKKAPQKMKRQVFTTLHYFIEHAANRERMHAQLGGLLRLYDFCVNEQIEDLEKLELEQIERFKETLGTDYQKHYYAGVTVWCAKALFMEAEDIRWDANVWYMERLHLQPERLDPSNPAQSISFAEVTHKGNRHLLQMYTKYGIGITNLAISNLRSEQVYIRGFLEDLNQSETENICMVTSQQMDEYFRAEQVREVKEETFNKKVMCILHFFNYLKVKGHIERIPFDADYYIKKTFEQHLDRSVEQEVMDEIMANLYKFPEDTRLMFLHLWGIGLRISEVCTLKGNAYYMQGQDAWIQVYQIKMRTYKRIPIPMALYKLMKIYIAKYNRKADEYIFQNKKGGAYHKGTFKNKMLRACKECNIQDGEYIFRSHDYRHTIATAFYDTEVPIQSIRDYLGHDYEEMTRRYVDFMPKKIEKANEEYFKKGSLASCIRKGVNDSGE</sequence>
<dbReference type="PANTHER" id="PTHR30349">
    <property type="entry name" value="PHAGE INTEGRASE-RELATED"/>
    <property type="match status" value="1"/>
</dbReference>
<keyword evidence="2" id="KW-0238">DNA-binding</keyword>
<dbReference type="OrthoDB" id="1863109at2"/>
<dbReference type="PATRIC" id="fig|1432052.3.peg.3796"/>
<dbReference type="EMBL" id="MCGI01000003">
    <property type="protein sequence ID" value="ODM10991.1"/>
    <property type="molecule type" value="Genomic_DNA"/>
</dbReference>
<evidence type="ECO:0000256" key="3">
    <source>
        <dbReference type="ARBA" id="ARBA00023172"/>
    </source>
</evidence>
<dbReference type="InterPro" id="IPR011010">
    <property type="entry name" value="DNA_brk_join_enz"/>
</dbReference>
<dbReference type="InterPro" id="IPR050090">
    <property type="entry name" value="Tyrosine_recombinase_XerCD"/>
</dbReference>
<dbReference type="Gene3D" id="1.10.443.10">
    <property type="entry name" value="Intergrase catalytic core"/>
    <property type="match status" value="1"/>
</dbReference>
<dbReference type="InterPro" id="IPR002104">
    <property type="entry name" value="Integrase_catalytic"/>
</dbReference>
<evidence type="ECO:0000256" key="2">
    <source>
        <dbReference type="ARBA" id="ARBA00023125"/>
    </source>
</evidence>
<dbReference type="AlphaFoldDB" id="A0A1E3AR83"/>
<evidence type="ECO:0000313" key="7">
    <source>
        <dbReference type="Proteomes" id="UP000094271"/>
    </source>
</evidence>
<dbReference type="GO" id="GO:0003677">
    <property type="term" value="F:DNA binding"/>
    <property type="evidence" value="ECO:0007669"/>
    <property type="project" value="UniProtKB-KW"/>
</dbReference>
<dbReference type="Gene3D" id="1.10.150.130">
    <property type="match status" value="1"/>
</dbReference>
<dbReference type="Pfam" id="PF00589">
    <property type="entry name" value="Phage_integrase"/>
    <property type="match status" value="1"/>
</dbReference>
<dbReference type="PROSITE" id="PS51898">
    <property type="entry name" value="TYR_RECOMBINASE"/>
    <property type="match status" value="1"/>
</dbReference>
<protein>
    <submittedName>
        <fullName evidence="5">Tyrosine recombinase XerC</fullName>
    </submittedName>
</protein>
<evidence type="ECO:0000313" key="5">
    <source>
        <dbReference type="EMBL" id="ODM10991.1"/>
    </source>
</evidence>
<dbReference type="Proteomes" id="UP000094271">
    <property type="component" value="Unassembled WGS sequence"/>
</dbReference>
<dbReference type="CDD" id="cd00397">
    <property type="entry name" value="DNA_BRE_C"/>
    <property type="match status" value="1"/>
</dbReference>
<dbReference type="GO" id="GO:0015074">
    <property type="term" value="P:DNA integration"/>
    <property type="evidence" value="ECO:0007669"/>
    <property type="project" value="InterPro"/>
</dbReference>
<comment type="similarity">
    <text evidence="1">Belongs to the 'phage' integrase family.</text>
</comment>
<dbReference type="PANTHER" id="PTHR30349:SF41">
    <property type="entry name" value="INTEGRASE_RECOMBINASE PROTEIN MJ0367-RELATED"/>
    <property type="match status" value="1"/>
</dbReference>
<accession>A0A1E3AR83</accession>
<dbReference type="RefSeq" id="WP_069157691.1">
    <property type="nucleotide sequence ID" value="NZ_DBFYTC010000139.1"/>
</dbReference>
<reference evidence="6 7" key="2">
    <citation type="submission" date="2016-08" db="EMBL/GenBank/DDBJ databases">
        <authorList>
            <person name="Seilhamer J.J."/>
        </authorList>
    </citation>
    <scope>NUCLEOTIDE SEQUENCE [LARGE SCALE GENOMIC DNA]</scope>
    <source>
        <strain evidence="6 7">NML150140-1</strain>
    </source>
</reference>